<dbReference type="Proteomes" id="UP001501183">
    <property type="component" value="Unassembled WGS sequence"/>
</dbReference>
<gene>
    <name evidence="1" type="ORF">GCM10023094_25900</name>
</gene>
<evidence type="ECO:0000313" key="2">
    <source>
        <dbReference type="Proteomes" id="UP001501183"/>
    </source>
</evidence>
<evidence type="ECO:0000313" key="1">
    <source>
        <dbReference type="EMBL" id="GAA4480007.1"/>
    </source>
</evidence>
<keyword evidence="2" id="KW-1185">Reference proteome</keyword>
<name>A0ABP8P4L6_9NOCA</name>
<sequence>MRSYRAPPSGASRIRPGFCRCAGRPPFGRYSDAVASGQHALVVGEVVGAEHPGRDRVRARPHLLHRDHVGCPFAQPLLESATLRRTDSVDVEGRDPHERTV</sequence>
<protein>
    <submittedName>
        <fullName evidence="1">Uncharacterized protein</fullName>
    </submittedName>
</protein>
<reference evidence="2" key="1">
    <citation type="journal article" date="2019" name="Int. J. Syst. Evol. Microbiol.">
        <title>The Global Catalogue of Microorganisms (GCM) 10K type strain sequencing project: providing services to taxonomists for standard genome sequencing and annotation.</title>
        <authorList>
            <consortium name="The Broad Institute Genomics Platform"/>
            <consortium name="The Broad Institute Genome Sequencing Center for Infectious Disease"/>
            <person name="Wu L."/>
            <person name="Ma J."/>
        </authorList>
    </citation>
    <scope>NUCLEOTIDE SEQUENCE [LARGE SCALE GENOMIC DNA]</scope>
    <source>
        <strain evidence="2">JCM 32206</strain>
    </source>
</reference>
<dbReference type="EMBL" id="BAABFB010000043">
    <property type="protein sequence ID" value="GAA4480007.1"/>
    <property type="molecule type" value="Genomic_DNA"/>
</dbReference>
<organism evidence="1 2">
    <name type="scientific">Rhodococcus olei</name>
    <dbReference type="NCBI Taxonomy" id="2161675"/>
    <lineage>
        <taxon>Bacteria</taxon>
        <taxon>Bacillati</taxon>
        <taxon>Actinomycetota</taxon>
        <taxon>Actinomycetes</taxon>
        <taxon>Mycobacteriales</taxon>
        <taxon>Nocardiaceae</taxon>
        <taxon>Rhodococcus</taxon>
    </lineage>
</organism>
<accession>A0ABP8P4L6</accession>
<comment type="caution">
    <text evidence="1">The sequence shown here is derived from an EMBL/GenBank/DDBJ whole genome shotgun (WGS) entry which is preliminary data.</text>
</comment>
<proteinExistence type="predicted"/>